<name>A0A9Q3HA91_9BASI</name>
<protein>
    <submittedName>
        <fullName evidence="1">Uncharacterized protein</fullName>
    </submittedName>
</protein>
<gene>
    <name evidence="1" type="ORF">O181_036841</name>
</gene>
<sequence>MMGGWLLWEPSTNKMVQLASIIFLQFQSSKVLLAPVAKSSLSHIINTMSLGEVPMEQYLAAENRAIDSLVLLKDINIPNHLGQALSGPHREDWKRVCMAELDQMVARDVWDVEKKPHMKTIGHQWVFDVK</sequence>
<evidence type="ECO:0000313" key="1">
    <source>
        <dbReference type="EMBL" id="MBW0497126.1"/>
    </source>
</evidence>
<reference evidence="1" key="1">
    <citation type="submission" date="2021-03" db="EMBL/GenBank/DDBJ databases">
        <title>Draft genome sequence of rust myrtle Austropuccinia psidii MF-1, a brazilian biotype.</title>
        <authorList>
            <person name="Quecine M.C."/>
            <person name="Pachon D.M.R."/>
            <person name="Bonatelli M.L."/>
            <person name="Correr F.H."/>
            <person name="Franceschini L.M."/>
            <person name="Leite T.F."/>
            <person name="Margarido G.R.A."/>
            <person name="Almeida C.A."/>
            <person name="Ferrarezi J.A."/>
            <person name="Labate C.A."/>
        </authorList>
    </citation>
    <scope>NUCLEOTIDE SEQUENCE</scope>
    <source>
        <strain evidence="1">MF-1</strain>
    </source>
</reference>
<evidence type="ECO:0000313" key="2">
    <source>
        <dbReference type="Proteomes" id="UP000765509"/>
    </source>
</evidence>
<dbReference type="AlphaFoldDB" id="A0A9Q3HA91"/>
<keyword evidence="2" id="KW-1185">Reference proteome</keyword>
<proteinExistence type="predicted"/>
<dbReference type="Proteomes" id="UP000765509">
    <property type="component" value="Unassembled WGS sequence"/>
</dbReference>
<organism evidence="1 2">
    <name type="scientific">Austropuccinia psidii MF-1</name>
    <dbReference type="NCBI Taxonomy" id="1389203"/>
    <lineage>
        <taxon>Eukaryota</taxon>
        <taxon>Fungi</taxon>
        <taxon>Dikarya</taxon>
        <taxon>Basidiomycota</taxon>
        <taxon>Pucciniomycotina</taxon>
        <taxon>Pucciniomycetes</taxon>
        <taxon>Pucciniales</taxon>
        <taxon>Sphaerophragmiaceae</taxon>
        <taxon>Austropuccinia</taxon>
    </lineage>
</organism>
<comment type="caution">
    <text evidence="1">The sequence shown here is derived from an EMBL/GenBank/DDBJ whole genome shotgun (WGS) entry which is preliminary data.</text>
</comment>
<accession>A0A9Q3HA91</accession>
<dbReference type="OrthoDB" id="8025968at2759"/>
<dbReference type="EMBL" id="AVOT02014007">
    <property type="protein sequence ID" value="MBW0497126.1"/>
    <property type="molecule type" value="Genomic_DNA"/>
</dbReference>